<feature type="compositionally biased region" description="Polar residues" evidence="1">
    <location>
        <begin position="57"/>
        <end position="70"/>
    </location>
</feature>
<evidence type="ECO:0000313" key="2">
    <source>
        <dbReference type="EMBL" id="GBN88770.1"/>
    </source>
</evidence>
<organism evidence="2 3">
    <name type="scientific">Araneus ventricosus</name>
    <name type="common">Orbweaver spider</name>
    <name type="synonym">Epeira ventricosa</name>
    <dbReference type="NCBI Taxonomy" id="182803"/>
    <lineage>
        <taxon>Eukaryota</taxon>
        <taxon>Metazoa</taxon>
        <taxon>Ecdysozoa</taxon>
        <taxon>Arthropoda</taxon>
        <taxon>Chelicerata</taxon>
        <taxon>Arachnida</taxon>
        <taxon>Araneae</taxon>
        <taxon>Araneomorphae</taxon>
        <taxon>Entelegynae</taxon>
        <taxon>Araneoidea</taxon>
        <taxon>Araneidae</taxon>
        <taxon>Araneus</taxon>
    </lineage>
</organism>
<comment type="caution">
    <text evidence="2">The sequence shown here is derived from an EMBL/GenBank/DDBJ whole genome shotgun (WGS) entry which is preliminary data.</text>
</comment>
<dbReference type="Proteomes" id="UP000499080">
    <property type="component" value="Unassembled WGS sequence"/>
</dbReference>
<feature type="region of interest" description="Disordered" evidence="1">
    <location>
        <begin position="48"/>
        <end position="81"/>
    </location>
</feature>
<dbReference type="AlphaFoldDB" id="A0A4Y2SMY5"/>
<gene>
    <name evidence="2" type="ORF">AVEN_74895_1</name>
</gene>
<evidence type="ECO:0000313" key="3">
    <source>
        <dbReference type="Proteomes" id="UP000499080"/>
    </source>
</evidence>
<proteinExistence type="predicted"/>
<dbReference type="EMBL" id="BGPR01022452">
    <property type="protein sequence ID" value="GBN88770.1"/>
    <property type="molecule type" value="Genomic_DNA"/>
</dbReference>
<protein>
    <submittedName>
        <fullName evidence="2">Uncharacterized protein</fullName>
    </submittedName>
</protein>
<name>A0A4Y2SMY5_ARAVE</name>
<sequence>MCLFTSMPLLALDKLDQVDQSPCQQAHPIYQVSSFSSGHLKGHAFKTAIDSDEDQRTSLQDFQSRLQNTSRDSRAIDSDKE</sequence>
<evidence type="ECO:0000256" key="1">
    <source>
        <dbReference type="SAM" id="MobiDB-lite"/>
    </source>
</evidence>
<feature type="compositionally biased region" description="Basic and acidic residues" evidence="1">
    <location>
        <begin position="71"/>
        <end position="81"/>
    </location>
</feature>
<keyword evidence="3" id="KW-1185">Reference proteome</keyword>
<reference evidence="2 3" key="1">
    <citation type="journal article" date="2019" name="Sci. Rep.">
        <title>Orb-weaving spider Araneus ventricosus genome elucidates the spidroin gene catalogue.</title>
        <authorList>
            <person name="Kono N."/>
            <person name="Nakamura H."/>
            <person name="Ohtoshi R."/>
            <person name="Moran D.A.P."/>
            <person name="Shinohara A."/>
            <person name="Yoshida Y."/>
            <person name="Fujiwara M."/>
            <person name="Mori M."/>
            <person name="Tomita M."/>
            <person name="Arakawa K."/>
        </authorList>
    </citation>
    <scope>NUCLEOTIDE SEQUENCE [LARGE SCALE GENOMIC DNA]</scope>
</reference>
<accession>A0A4Y2SMY5</accession>